<feature type="region of interest" description="Disordered" evidence="3">
    <location>
        <begin position="781"/>
        <end position="817"/>
    </location>
</feature>
<feature type="region of interest" description="Disordered" evidence="3">
    <location>
        <begin position="989"/>
        <end position="1038"/>
    </location>
</feature>
<dbReference type="PANTHER" id="PTHR12877:SF15">
    <property type="entry name" value="RHO GUANINE NUCLEOTIDE EXCHANGE FACTOR 17"/>
    <property type="match status" value="1"/>
</dbReference>
<dbReference type="InterPro" id="IPR001331">
    <property type="entry name" value="GDS_CDC24_CS"/>
</dbReference>
<evidence type="ECO:0000313" key="6">
    <source>
        <dbReference type="Proteomes" id="UP000186922"/>
    </source>
</evidence>
<feature type="compositionally biased region" description="Basic residues" evidence="3">
    <location>
        <begin position="1933"/>
        <end position="1942"/>
    </location>
</feature>
<evidence type="ECO:0000256" key="3">
    <source>
        <dbReference type="SAM" id="MobiDB-lite"/>
    </source>
</evidence>
<dbReference type="SUPFAM" id="SSF50729">
    <property type="entry name" value="PH domain-like"/>
    <property type="match status" value="1"/>
</dbReference>
<dbReference type="InterPro" id="IPR011993">
    <property type="entry name" value="PH-like_dom_sf"/>
</dbReference>
<dbReference type="GO" id="GO:0030036">
    <property type="term" value="P:actin cytoskeleton organization"/>
    <property type="evidence" value="ECO:0007669"/>
    <property type="project" value="TreeGrafter"/>
</dbReference>
<gene>
    <name evidence="5" type="primary">RvY_17546-1</name>
    <name evidence="5" type="synonym">RvY_17546.1</name>
    <name evidence="5" type="ORF">RvY_17546</name>
</gene>
<reference evidence="5 6" key="1">
    <citation type="journal article" date="2016" name="Nat. Commun.">
        <title>Extremotolerant tardigrade genome and improved radiotolerance of human cultured cells by tardigrade-unique protein.</title>
        <authorList>
            <person name="Hashimoto T."/>
            <person name="Horikawa D.D."/>
            <person name="Saito Y."/>
            <person name="Kuwahara H."/>
            <person name="Kozuka-Hata H."/>
            <person name="Shin-I T."/>
            <person name="Minakuchi Y."/>
            <person name="Ohishi K."/>
            <person name="Motoyama A."/>
            <person name="Aizu T."/>
            <person name="Enomoto A."/>
            <person name="Kondo K."/>
            <person name="Tanaka S."/>
            <person name="Hara Y."/>
            <person name="Koshikawa S."/>
            <person name="Sagara H."/>
            <person name="Miura T."/>
            <person name="Yokobori S."/>
            <person name="Miyagawa K."/>
            <person name="Suzuki Y."/>
            <person name="Kubo T."/>
            <person name="Oyama M."/>
            <person name="Kohara Y."/>
            <person name="Fujiyama A."/>
            <person name="Arakawa K."/>
            <person name="Katayama T."/>
            <person name="Toyoda A."/>
            <person name="Kunieda T."/>
        </authorList>
    </citation>
    <scope>NUCLEOTIDE SEQUENCE [LARGE SCALE GENOMIC DNA]</scope>
    <source>
        <strain evidence="5 6">YOKOZUNA-1</strain>
    </source>
</reference>
<feature type="compositionally biased region" description="Basic and acidic residues" evidence="3">
    <location>
        <begin position="334"/>
        <end position="352"/>
    </location>
</feature>
<dbReference type="Pfam" id="PF19057">
    <property type="entry name" value="PH_19"/>
    <property type="match status" value="1"/>
</dbReference>
<dbReference type="EMBL" id="BDGG01000015">
    <property type="protein sequence ID" value="GAV07739.1"/>
    <property type="molecule type" value="Genomic_DNA"/>
</dbReference>
<evidence type="ECO:0000256" key="2">
    <source>
        <dbReference type="SAM" id="Coils"/>
    </source>
</evidence>
<dbReference type="Gene3D" id="1.20.900.10">
    <property type="entry name" value="Dbl homology (DH) domain"/>
    <property type="match status" value="1"/>
</dbReference>
<feature type="region of interest" description="Disordered" evidence="3">
    <location>
        <begin position="332"/>
        <end position="352"/>
    </location>
</feature>
<dbReference type="GO" id="GO:0005737">
    <property type="term" value="C:cytoplasm"/>
    <property type="evidence" value="ECO:0007669"/>
    <property type="project" value="UniProtKB-ARBA"/>
</dbReference>
<evidence type="ECO:0000259" key="4">
    <source>
        <dbReference type="PROSITE" id="PS50010"/>
    </source>
</evidence>
<name>A0A1D1W9G5_RAMVA</name>
<dbReference type="Proteomes" id="UP000186922">
    <property type="component" value="Unassembled WGS sequence"/>
</dbReference>
<feature type="compositionally biased region" description="Basic and acidic residues" evidence="3">
    <location>
        <begin position="734"/>
        <end position="750"/>
    </location>
</feature>
<feature type="compositionally biased region" description="Acidic residues" evidence="3">
    <location>
        <begin position="1625"/>
        <end position="1637"/>
    </location>
</feature>
<organism evidence="5 6">
    <name type="scientific">Ramazzottius varieornatus</name>
    <name type="common">Water bear</name>
    <name type="synonym">Tardigrade</name>
    <dbReference type="NCBI Taxonomy" id="947166"/>
    <lineage>
        <taxon>Eukaryota</taxon>
        <taxon>Metazoa</taxon>
        <taxon>Ecdysozoa</taxon>
        <taxon>Tardigrada</taxon>
        <taxon>Eutardigrada</taxon>
        <taxon>Parachela</taxon>
        <taxon>Hypsibioidea</taxon>
        <taxon>Ramazzottiidae</taxon>
        <taxon>Ramazzottius</taxon>
    </lineage>
</organism>
<feature type="compositionally biased region" description="Basic and acidic residues" evidence="3">
    <location>
        <begin position="800"/>
        <end position="816"/>
    </location>
</feature>
<evidence type="ECO:0000256" key="1">
    <source>
        <dbReference type="ARBA" id="ARBA00022658"/>
    </source>
</evidence>
<proteinExistence type="predicted"/>
<dbReference type="InterPro" id="IPR035899">
    <property type="entry name" value="DBL_dom_sf"/>
</dbReference>
<dbReference type="SMART" id="SM00325">
    <property type="entry name" value="RhoGEF"/>
    <property type="match status" value="1"/>
</dbReference>
<feature type="compositionally biased region" description="Basic and acidic residues" evidence="3">
    <location>
        <begin position="646"/>
        <end position="667"/>
    </location>
</feature>
<dbReference type="PROSITE" id="PS00741">
    <property type="entry name" value="DH_1"/>
    <property type="match status" value="1"/>
</dbReference>
<comment type="caution">
    <text evidence="5">The sequence shown here is derived from an EMBL/GenBank/DDBJ whole genome shotgun (WGS) entry which is preliminary data.</text>
</comment>
<feature type="compositionally biased region" description="Basic and acidic residues" evidence="3">
    <location>
        <begin position="578"/>
        <end position="590"/>
    </location>
</feature>
<dbReference type="SUPFAM" id="SSF48065">
    <property type="entry name" value="DBL homology domain (DH-domain)"/>
    <property type="match status" value="1"/>
</dbReference>
<dbReference type="GO" id="GO:0005085">
    <property type="term" value="F:guanyl-nucleotide exchange factor activity"/>
    <property type="evidence" value="ECO:0007669"/>
    <property type="project" value="UniProtKB-KW"/>
</dbReference>
<dbReference type="PROSITE" id="PS50010">
    <property type="entry name" value="DH_2"/>
    <property type="match status" value="1"/>
</dbReference>
<dbReference type="InterPro" id="IPR000219">
    <property type="entry name" value="DH_dom"/>
</dbReference>
<protein>
    <recommendedName>
        <fullName evidence="4">DH domain-containing protein</fullName>
    </recommendedName>
</protein>
<keyword evidence="6" id="KW-1185">Reference proteome</keyword>
<dbReference type="STRING" id="947166.A0A1D1W9G5"/>
<dbReference type="FunFam" id="1.20.900.10:FF:000003">
    <property type="entry name" value="Rho guanine nucleotide exchange factor 10 like"/>
    <property type="match status" value="1"/>
</dbReference>
<keyword evidence="1" id="KW-0344">Guanine-nucleotide releasing factor</keyword>
<feature type="region of interest" description="Disordered" evidence="3">
    <location>
        <begin position="611"/>
        <end position="712"/>
    </location>
</feature>
<feature type="compositionally biased region" description="Polar residues" evidence="3">
    <location>
        <begin position="420"/>
        <end position="431"/>
    </location>
</feature>
<feature type="compositionally biased region" description="Polar residues" evidence="3">
    <location>
        <begin position="781"/>
        <end position="799"/>
    </location>
</feature>
<feature type="coiled-coil region" evidence="2">
    <location>
        <begin position="1261"/>
        <end position="1305"/>
    </location>
</feature>
<dbReference type="GO" id="GO:0051496">
    <property type="term" value="P:positive regulation of stress fiber assembly"/>
    <property type="evidence" value="ECO:0007669"/>
    <property type="project" value="UniProtKB-ARBA"/>
</dbReference>
<keyword evidence="2" id="KW-0175">Coiled coil</keyword>
<evidence type="ECO:0000313" key="5">
    <source>
        <dbReference type="EMBL" id="GAV07739.1"/>
    </source>
</evidence>
<dbReference type="GO" id="GO:0035556">
    <property type="term" value="P:intracellular signal transduction"/>
    <property type="evidence" value="ECO:0007669"/>
    <property type="project" value="InterPro"/>
</dbReference>
<dbReference type="Gene3D" id="2.30.29.30">
    <property type="entry name" value="Pleckstrin-homology domain (PH domain)/Phosphotyrosine-binding domain (PTB)"/>
    <property type="match status" value="1"/>
</dbReference>
<dbReference type="Pfam" id="PF00621">
    <property type="entry name" value="RhoGEF"/>
    <property type="match status" value="1"/>
</dbReference>
<dbReference type="Pfam" id="PF19056">
    <property type="entry name" value="WD40_2"/>
    <property type="match status" value="1"/>
</dbReference>
<feature type="region of interest" description="Disordered" evidence="3">
    <location>
        <begin position="540"/>
        <end position="593"/>
    </location>
</feature>
<feature type="region of interest" description="Disordered" evidence="3">
    <location>
        <begin position="730"/>
        <end position="755"/>
    </location>
</feature>
<dbReference type="InterPro" id="IPR039919">
    <property type="entry name" value="ARHGEF10/ARHGEF17"/>
</dbReference>
<dbReference type="SUPFAM" id="SSF50998">
    <property type="entry name" value="Quinoprotein alcohol dehydrogenase-like"/>
    <property type="match status" value="1"/>
</dbReference>
<dbReference type="PANTHER" id="PTHR12877">
    <property type="entry name" value="RHO GUANINE NUCLEOTIDE EXCHANGE FACTOR"/>
    <property type="match status" value="1"/>
</dbReference>
<dbReference type="CDD" id="cd00160">
    <property type="entry name" value="RhoGEF"/>
    <property type="match status" value="1"/>
</dbReference>
<dbReference type="InterPro" id="IPR015943">
    <property type="entry name" value="WD40/YVTN_repeat-like_dom_sf"/>
</dbReference>
<sequence length="1993" mass="218919">MKEENIGVTKGNGGDRAAAAVVAHEMESHRRLDHLAQEAAKKVDEFNALLADVESRSRNQRFLLARHYDSMDSIHNLVATKRPSTLDIHTEPQHAHGCHLRIDEVEDFGPLSQKLKSKEASLLPPSVPRGRRFSAMAFSLPRSAYGRKGSLPPLGASCGPSRLPPTTSSTLPHKSWSSLVEVRPFPSHTTTVNLPHNSVGGLVKLFSEVAAGGHNASPAPAKRAAPAPLHIPATHQEAASASARLLVRGPDKTVFASEPLSPLAHRALSPPFADTLPLPPQASTNLSQGHAHTEPSLSPGFLNSFFFGKEEPKKSTSGDFAVLLRSAVPASGGRADHQSERNVVETSARETKTDSSSLERLLASLNFSKFRLTDRQQKAAQQMGNGSSCHHGATMARTVSPYPRQPAAKVWPNGAEQRKVGQQQASPAATSLPSNAASLLEVPPTPASRSSITRTTSLGKISDNPLKDLLPTVESFKMVQRSVRPRVTLSEDREAGLFATSSTLADLDSGAIDKVSADIAALISDIRQHYQLYRKRDQSATATASSSSLHTYAKTGDASSTNKGIRTDLGKVATADEPEMKVPPKRDGDYKLPSVVSDDYAESCQAPKIENFEVDTESTSSSYVFSVPPVTSRAPPTETPPAASKQWERSSTPRDKRRPFDKVKEELLPSSPLQDDSDNSMATPLPATSLNTHYSRKPHDHRTMTFPPLNRKSSTTILPGIVQGREFLVQSGSEQEHWQHSQVEEPEHRLSSASYPESAFSLTDSVYSTAGSTSLSSYIDTSMSETSSVRPTLLSTSDSSEQKESRNGKPRYHSDPQRAAVTIAQMPQDDSNTTPLSFISEPILSSSSKIKEAPPLSKRTPSSKKNMLNVPLDLKCDLVRESGGHYMEMYPLVSAERARGSGQGLAALMSPPVGRKEYRNDSFAASDKRLPRGPFGLRLEEEQIKRQRSGQRQLVQDLTFLHESPASSPGLPELHPHHVADQHLASNHHMDASQGPKRRQSAGTHHGDKTIRSGRQYSSPDLYRSTSHKEPSSASSTLRVADISRSVSDAQATCWKKITEETDSAICLGSTESMPTESGSISLSTVSSSSTDFRTHIVRELYDTESSYVDSLQILEKYYETLKNNEEVVDKTLASNMFYQIPSITAHHLTLLEGLKDRIEHWDNRQKIGDLVVDTFTKESVIDTYTAFINNWKTAKDAIKLAKSTRPCFVKFLEDWTREHRGKLDLDALLIMPVQRIPRYELLIKELLKHTAEDHPDRADLELAQNELHDLALKINAMESEVDEAERTIIRLKELELNIDGLNDLVEPNRKFLKFDLVTMSSGIGMKKDRCLFLFSDLLIITNLKRKSGTMRKPLSHSCSPQLYPTLDSNKYRLLMKVSLEDLELAKPALCSSKRSFSDREIIERDLEKLNRISELSVSLSGFHQPLDDAVRSLMSGLSRQLSLPHSNYVSETPALTKVELSIATQSGVETIAVSFLTASKRNAWERAFLDAKQALALGHNRRQPPDFLTSIPIGKTRAGLQLTCAAATTDTNAHDLKDIWVCKSDGYVGQVCILNMQPGPQPTLTSCVAVSNCKITCIASIPPAASPAKTTDILHSGNVSPILSDHSSSGTDLHGAERMAIDLDSGEESSDEEASIDDQSRSLPSDKETFQMSFSEDEMAPKVGEHIPDPSQGTMWVGMEDGRIFVYYCNDNIRIRKARIRIQLPAAIHSIISTENSVFVGMVNGQIAVFGRPPHGFWQTCHPDFIDLKLSQAAPIQRMLIVCGRLWCACLNMIFVVNVTTLRVEITFPVVTDATRNVSCLVSSGLGVWISLHNSTVLRLCHALTCQIIGEINLTPSVQKMLAGCDEILRQHKFACLRITALLTCKDLLWVGTSAGVIMTVNMPHVLQGMSKLTSMPTVTGIWHGHAGQVRFLQAVEQPATACTLPQSSTRRSIRRDRRHSVSSGTPHKMMVISGGDGYEDFRCSAHSNHIQASMDSMGREDNTSHLLMWHC</sequence>
<feature type="compositionally biased region" description="Polar residues" evidence="3">
    <location>
        <begin position="671"/>
        <end position="693"/>
    </location>
</feature>
<feature type="region of interest" description="Disordered" evidence="3">
    <location>
        <begin position="408"/>
        <end position="431"/>
    </location>
</feature>
<feature type="region of interest" description="Disordered" evidence="3">
    <location>
        <begin position="1927"/>
        <end position="1948"/>
    </location>
</feature>
<dbReference type="OrthoDB" id="4066896at2759"/>
<dbReference type="InterPro" id="IPR011047">
    <property type="entry name" value="Quinoprotein_ADH-like_sf"/>
</dbReference>
<accession>A0A1D1W9G5</accession>
<feature type="region of interest" description="Disordered" evidence="3">
    <location>
        <begin position="1625"/>
        <end position="1647"/>
    </location>
</feature>
<feature type="domain" description="DH" evidence="4">
    <location>
        <begin position="1093"/>
        <end position="1278"/>
    </location>
</feature>
<dbReference type="Gene3D" id="2.130.10.10">
    <property type="entry name" value="YVTN repeat-like/Quinoprotein amine dehydrogenase"/>
    <property type="match status" value="1"/>
</dbReference>